<evidence type="ECO:0000313" key="2">
    <source>
        <dbReference type="Proteomes" id="UP000078354"/>
    </source>
</evidence>
<evidence type="ECO:0000313" key="1">
    <source>
        <dbReference type="EMBL" id="ANJ58557.1"/>
    </source>
</evidence>
<protein>
    <submittedName>
        <fullName evidence="1">Uncharacterized protein</fullName>
    </submittedName>
</protein>
<organism evidence="1 2">
    <name type="scientific">Pseudomonas silesiensis</name>
    <dbReference type="NCBI Taxonomy" id="1853130"/>
    <lineage>
        <taxon>Bacteria</taxon>
        <taxon>Pseudomonadati</taxon>
        <taxon>Pseudomonadota</taxon>
        <taxon>Gammaproteobacteria</taxon>
        <taxon>Pseudomonadales</taxon>
        <taxon>Pseudomonadaceae</taxon>
        <taxon>Pseudomonas</taxon>
    </lineage>
</organism>
<accession>A0A191Z080</accession>
<dbReference type="EMBL" id="CP014870">
    <property type="protein sequence ID" value="ANJ58557.1"/>
    <property type="molecule type" value="Genomic_DNA"/>
</dbReference>
<dbReference type="KEGG" id="psil:PMA3_26730"/>
<sequence>MLFLPLLPQEISTLDAERISIKVGRVLRGVFKEFWPDELYSGFRKRVEKIIDAQDIGSDEIASCYWNAGEAVEHADTFMVGFFFASLYYLSSLKALKLEDENKALTLLTYASYHLGFVDGYQDFTRHAEITIKGPSSGGRANKRIREMVSEYLVGLLSDSPSEGWKTQVDTAEKLCEKLDGFIVSNRFGKVVPNAENFIKFALRAKGVPRDTYLLKMSKHR</sequence>
<dbReference type="Proteomes" id="UP000078354">
    <property type="component" value="Chromosome"/>
</dbReference>
<reference evidence="1 2" key="1">
    <citation type="journal article" date="2018" name="Syst. Appl. Microbiol.">
        <title>Pseudomonas silesiensis sp. nov. strain A3T isolated from a biological pesticide sewage treatment plant and analysis of the complete genome sequence.</title>
        <authorList>
            <person name="Kaminski M.A."/>
            <person name="Furmanczyk E.M."/>
            <person name="Sobczak A."/>
            <person name="Dziembowski A."/>
            <person name="Lipinski L."/>
        </authorList>
    </citation>
    <scope>NUCLEOTIDE SEQUENCE [LARGE SCALE GENOMIC DNA]</scope>
    <source>
        <strain evidence="1 2">A3</strain>
    </source>
</reference>
<proteinExistence type="predicted"/>
<gene>
    <name evidence="1" type="ORF">PMA3_26730</name>
</gene>
<name>A0A191Z080_9PSED</name>
<dbReference type="AlphaFoldDB" id="A0A191Z080"/>
<keyword evidence="2" id="KW-1185">Reference proteome</keyword>